<dbReference type="AlphaFoldDB" id="A0A0C3HWP8"/>
<keyword evidence="5" id="KW-0804">Transcription</keyword>
<dbReference type="HOGENOM" id="CLU_1555716_0_0_1"/>
<accession>A0A0C3HWP8</accession>
<dbReference type="GO" id="GO:0030435">
    <property type="term" value="P:sporulation resulting in formation of a cellular spore"/>
    <property type="evidence" value="ECO:0007669"/>
    <property type="project" value="UniProtKB-KW"/>
</dbReference>
<dbReference type="InterPro" id="IPR018004">
    <property type="entry name" value="KilA/APSES_HTH"/>
</dbReference>
<reference evidence="10" key="2">
    <citation type="submission" date="2015-01" db="EMBL/GenBank/DDBJ databases">
        <title>Evolutionary Origins and Diversification of the Mycorrhizal Mutualists.</title>
        <authorList>
            <consortium name="DOE Joint Genome Institute"/>
            <consortium name="Mycorrhizal Genomics Consortium"/>
            <person name="Kohler A."/>
            <person name="Kuo A."/>
            <person name="Nagy L.G."/>
            <person name="Floudas D."/>
            <person name="Copeland A."/>
            <person name="Barry K.W."/>
            <person name="Cichocki N."/>
            <person name="Veneault-Fourrey C."/>
            <person name="LaButti K."/>
            <person name="Lindquist E.A."/>
            <person name="Lipzen A."/>
            <person name="Lundell T."/>
            <person name="Morin E."/>
            <person name="Murat C."/>
            <person name="Riley R."/>
            <person name="Ohm R."/>
            <person name="Sun H."/>
            <person name="Tunlid A."/>
            <person name="Henrissat B."/>
            <person name="Grigoriev I.V."/>
            <person name="Hibbett D.S."/>
            <person name="Martin F."/>
        </authorList>
    </citation>
    <scope>NUCLEOTIDE SEQUENCE [LARGE SCALE GENOMIC DNA]</scope>
    <source>
        <strain evidence="10">Zn</strain>
    </source>
</reference>
<evidence type="ECO:0000313" key="10">
    <source>
        <dbReference type="Proteomes" id="UP000054321"/>
    </source>
</evidence>
<dbReference type="OrthoDB" id="5407653at2759"/>
<dbReference type="InterPro" id="IPR029790">
    <property type="entry name" value="EFG1/Phd1/StuA"/>
</dbReference>
<dbReference type="STRING" id="913774.A0A0C3HWP8"/>
<dbReference type="SUPFAM" id="SSF54616">
    <property type="entry name" value="DNA-binding domain of Mlu1-box binding protein MBP1"/>
    <property type="match status" value="1"/>
</dbReference>
<comment type="similarity">
    <text evidence="1">Belongs to the EFG1/PHD1/stuA family.</text>
</comment>
<feature type="domain" description="HTH APSES-type" evidence="8">
    <location>
        <begin position="4"/>
        <end position="110"/>
    </location>
</feature>
<protein>
    <recommendedName>
        <fullName evidence="8">HTH APSES-type domain-containing protein</fullName>
    </recommendedName>
</protein>
<dbReference type="GO" id="GO:0005634">
    <property type="term" value="C:nucleus"/>
    <property type="evidence" value="ECO:0007669"/>
    <property type="project" value="TreeGrafter"/>
</dbReference>
<evidence type="ECO:0000256" key="4">
    <source>
        <dbReference type="ARBA" id="ARBA00023125"/>
    </source>
</evidence>
<dbReference type="Gene3D" id="3.10.260.10">
    <property type="entry name" value="Transcription regulator HTH, APSES-type DNA-binding domain"/>
    <property type="match status" value="1"/>
</dbReference>
<dbReference type="InterPro" id="IPR003163">
    <property type="entry name" value="Tscrpt_reg_HTH_APSES-type"/>
</dbReference>
<dbReference type="PANTHER" id="PTHR47792">
    <property type="entry name" value="PROTEIN SOK2-RELATED"/>
    <property type="match status" value="1"/>
</dbReference>
<evidence type="ECO:0000259" key="8">
    <source>
        <dbReference type="PROSITE" id="PS51299"/>
    </source>
</evidence>
<name>A0A0C3HWP8_OIDMZ</name>
<gene>
    <name evidence="9" type="ORF">OIDMADRAFT_111132</name>
</gene>
<evidence type="ECO:0000256" key="6">
    <source>
        <dbReference type="ARBA" id="ARBA00023321"/>
    </source>
</evidence>
<feature type="region of interest" description="Disordered" evidence="7">
    <location>
        <begin position="118"/>
        <end position="172"/>
    </location>
</feature>
<evidence type="ECO:0000256" key="1">
    <source>
        <dbReference type="ARBA" id="ARBA00007247"/>
    </source>
</evidence>
<dbReference type="PROSITE" id="PS51299">
    <property type="entry name" value="HTH_APSES"/>
    <property type="match status" value="1"/>
</dbReference>
<evidence type="ECO:0000256" key="7">
    <source>
        <dbReference type="SAM" id="MobiDB-lite"/>
    </source>
</evidence>
<evidence type="ECO:0000313" key="9">
    <source>
        <dbReference type="EMBL" id="KIN07350.1"/>
    </source>
</evidence>
<dbReference type="InterPro" id="IPR036887">
    <property type="entry name" value="HTH_APSES_sf"/>
</dbReference>
<keyword evidence="10" id="KW-1185">Reference proteome</keyword>
<dbReference type="SMART" id="SM01252">
    <property type="entry name" value="KilA-N"/>
    <property type="match status" value="1"/>
</dbReference>
<reference evidence="9 10" key="1">
    <citation type="submission" date="2014-04" db="EMBL/GenBank/DDBJ databases">
        <authorList>
            <consortium name="DOE Joint Genome Institute"/>
            <person name="Kuo A."/>
            <person name="Martino E."/>
            <person name="Perotto S."/>
            <person name="Kohler A."/>
            <person name="Nagy L.G."/>
            <person name="Floudas D."/>
            <person name="Copeland A."/>
            <person name="Barry K.W."/>
            <person name="Cichocki N."/>
            <person name="Veneault-Fourrey C."/>
            <person name="LaButti K."/>
            <person name="Lindquist E.A."/>
            <person name="Lipzen A."/>
            <person name="Lundell T."/>
            <person name="Morin E."/>
            <person name="Murat C."/>
            <person name="Sun H."/>
            <person name="Tunlid A."/>
            <person name="Henrissat B."/>
            <person name="Grigoriev I.V."/>
            <person name="Hibbett D.S."/>
            <person name="Martin F."/>
            <person name="Nordberg H.P."/>
            <person name="Cantor M.N."/>
            <person name="Hua S.X."/>
        </authorList>
    </citation>
    <scope>NUCLEOTIDE SEQUENCE [LARGE SCALE GENOMIC DNA]</scope>
    <source>
        <strain evidence="9 10">Zn</strain>
    </source>
</reference>
<keyword evidence="3" id="KW-0805">Transcription regulation</keyword>
<proteinExistence type="inferred from homology"/>
<dbReference type="GO" id="GO:0003700">
    <property type="term" value="F:DNA-binding transcription factor activity"/>
    <property type="evidence" value="ECO:0007669"/>
    <property type="project" value="TreeGrafter"/>
</dbReference>
<dbReference type="EMBL" id="KN832870">
    <property type="protein sequence ID" value="KIN07350.1"/>
    <property type="molecule type" value="Genomic_DNA"/>
</dbReference>
<dbReference type="InParanoid" id="A0A0C3HWP8"/>
<dbReference type="GO" id="GO:0045944">
    <property type="term" value="P:positive regulation of transcription by RNA polymerase II"/>
    <property type="evidence" value="ECO:0007669"/>
    <property type="project" value="TreeGrafter"/>
</dbReference>
<evidence type="ECO:0000256" key="3">
    <source>
        <dbReference type="ARBA" id="ARBA00023015"/>
    </source>
</evidence>
<dbReference type="GO" id="GO:0048315">
    <property type="term" value="P:conidium formation"/>
    <property type="evidence" value="ECO:0007669"/>
    <property type="project" value="UniProtKB-KW"/>
</dbReference>
<evidence type="ECO:0000256" key="5">
    <source>
        <dbReference type="ARBA" id="ARBA00023163"/>
    </source>
</evidence>
<dbReference type="GO" id="GO:0043565">
    <property type="term" value="F:sequence-specific DNA binding"/>
    <property type="evidence" value="ECO:0007669"/>
    <property type="project" value="TreeGrafter"/>
</dbReference>
<organism evidence="9 10">
    <name type="scientific">Oidiodendron maius (strain Zn)</name>
    <dbReference type="NCBI Taxonomy" id="913774"/>
    <lineage>
        <taxon>Eukaryota</taxon>
        <taxon>Fungi</taxon>
        <taxon>Dikarya</taxon>
        <taxon>Ascomycota</taxon>
        <taxon>Pezizomycotina</taxon>
        <taxon>Leotiomycetes</taxon>
        <taxon>Leotiomycetes incertae sedis</taxon>
        <taxon>Myxotrichaceae</taxon>
        <taxon>Oidiodendron</taxon>
    </lineage>
</organism>
<sequence>MRPRLTTSIFEEEGSLCFQVDVNGICVARREDNHMINGTKLLNVAQMTRGRRDGILKAEKQKAVVKIGPMHLKGVWIPFERALALANQEQITERLYPLFVHQIDSLLYHPANAARPVPLPGAYPEEQRMSPLQVQSPLQAHAQPHMSPPAQAQPPHGNAQTQQADDDRRPRL</sequence>
<dbReference type="PANTHER" id="PTHR47792:SF1">
    <property type="entry name" value="PROTEIN SOK2-RELATED"/>
    <property type="match status" value="1"/>
</dbReference>
<keyword evidence="2" id="KW-0749">Sporulation</keyword>
<keyword evidence="6" id="KW-0183">Conidiation</keyword>
<dbReference type="Pfam" id="PF04383">
    <property type="entry name" value="KilA-N"/>
    <property type="match status" value="1"/>
</dbReference>
<keyword evidence="4" id="KW-0238">DNA-binding</keyword>
<evidence type="ECO:0000256" key="2">
    <source>
        <dbReference type="ARBA" id="ARBA00022969"/>
    </source>
</evidence>
<dbReference type="Proteomes" id="UP000054321">
    <property type="component" value="Unassembled WGS sequence"/>
</dbReference>